<feature type="compositionally biased region" description="Polar residues" evidence="1">
    <location>
        <begin position="14"/>
        <end position="23"/>
    </location>
</feature>
<proteinExistence type="predicted"/>
<protein>
    <submittedName>
        <fullName evidence="3">Carbohydrate esterase family 9 protein</fullName>
    </submittedName>
</protein>
<feature type="domain" description="Amidohydrolase-related" evidence="2">
    <location>
        <begin position="413"/>
        <end position="510"/>
    </location>
</feature>
<dbReference type="InterPro" id="IPR032466">
    <property type="entry name" value="Metal_Hydrolase"/>
</dbReference>
<dbReference type="GO" id="GO:0006145">
    <property type="term" value="P:purine nucleobase catabolic process"/>
    <property type="evidence" value="ECO:0007669"/>
    <property type="project" value="TreeGrafter"/>
</dbReference>
<feature type="region of interest" description="Disordered" evidence="1">
    <location>
        <begin position="1"/>
        <end position="25"/>
    </location>
</feature>
<dbReference type="InterPro" id="IPR011059">
    <property type="entry name" value="Metal-dep_hydrolase_composite"/>
</dbReference>
<dbReference type="GO" id="GO:0004038">
    <property type="term" value="F:allantoinase activity"/>
    <property type="evidence" value="ECO:0007669"/>
    <property type="project" value="TreeGrafter"/>
</dbReference>
<dbReference type="Gene3D" id="3.20.20.140">
    <property type="entry name" value="Metal-dependent hydrolases"/>
    <property type="match status" value="2"/>
</dbReference>
<dbReference type="AlphaFoldDB" id="A0A9P6D2Y4"/>
<evidence type="ECO:0000256" key="1">
    <source>
        <dbReference type="SAM" id="MobiDB-lite"/>
    </source>
</evidence>
<dbReference type="OrthoDB" id="10258955at2759"/>
<dbReference type="PANTHER" id="PTHR43668">
    <property type="entry name" value="ALLANTOINASE"/>
    <property type="match status" value="1"/>
</dbReference>
<dbReference type="InterPro" id="IPR050138">
    <property type="entry name" value="DHOase/Allantoinase_Hydrolase"/>
</dbReference>
<evidence type="ECO:0000313" key="4">
    <source>
        <dbReference type="Proteomes" id="UP000807469"/>
    </source>
</evidence>
<name>A0A9P6D2Y4_9AGAR</name>
<dbReference type="SUPFAM" id="SSF51338">
    <property type="entry name" value="Composite domain of metallo-dependent hydrolases"/>
    <property type="match status" value="1"/>
</dbReference>
<sequence>MDSKETTLHPRSVSADSPHSTNKPPARMHRLRAALGTSLFLTLCLIYYTSSSTQLSFTASHTHRPPYAATILVQCAQLHAIPGPPPNFHERTRSDRLEPGTRPVLIRNGMLWTGGENGTEVLQGRDILLDDGIIQSIGYLGYLVDGPEALAGLEVVDAQGRWVTPGIIDVHSHMGSSSAPAMEGAMDDNSLKGNTQPWLRIVDAVNTHDMSYELSAAGGVTTALILPGSADAIGGQAIVIKLRPTSERSTLAMVLEPPYSVNTSFPDPNLPLRWRHMKHACGENPSGVYHGTRMDTFWDFRTAYNTAKKIKDAQDQYCVRAFNGDWKNLGDYPQELQWEALVDVLRGRVKVNTHCYEAVDIDAFVRLTNEFKFSLAAFHHASEAYLVPDLIKRAYGKPPAVALFAIYGGYKRESYRSSEFAPRILAEQGLTVLLKSDHPAVNSRYLLHEAQQAYFYGLPANLAIASVTSNSAETLGMGHRIGYIRKGYDADLVIWDSHPLALGATPVQVFIDGIPQLRDPAIVSKPRNFQSIPKVPNFDEEAKKAVQYEGLPDLTPNKTLERPSAIFKGVKSLHVVKEGLVQEMFSAQDDTNYGIVVVQDGSIICHGVSEGCMQTADASASSNVIDLDGGSISPGLVSYGCGLGIEEIFLEPSTTDGPVFDPLEQRVPRIIGGETSLIRAVDGLQFGTRHALEAYRSGVTLGVTAPLGHGGENREGFFQGLGVFFNLGAGNKLEEGAILQDITAVHMAVRHREGGVPSISTQIAALRRLLLYPAEGEIGVWFGEVRSGKIPLVVEAHSADIIATLIILKKEIRAATGKEIRLTISGATEAHLLGKELSEADVGVILVPARPFPHTWEERRIIPGPPLSNSSAVMELVSNNVVVGLGCEGMWSAQARNLPFNIGWAAIESGGRLSKEEAIALGSSNMMKLLGVHVDDESVDLVASRGGDLLDFDSKVVAVISARDRKVQVL</sequence>
<keyword evidence="4" id="KW-1185">Reference proteome</keyword>
<evidence type="ECO:0000313" key="3">
    <source>
        <dbReference type="EMBL" id="KAF9481555.1"/>
    </source>
</evidence>
<dbReference type="PANTHER" id="PTHR43668:SF5">
    <property type="entry name" value="AMIDOHYDROLASE 3 DOMAIN-CONTAINING PROTEIN"/>
    <property type="match status" value="1"/>
</dbReference>
<accession>A0A9P6D2Y4</accession>
<dbReference type="SUPFAM" id="SSF51556">
    <property type="entry name" value="Metallo-dependent hydrolases"/>
    <property type="match status" value="1"/>
</dbReference>
<gene>
    <name evidence="3" type="ORF">BDN70DRAFT_876216</name>
</gene>
<dbReference type="EMBL" id="MU155177">
    <property type="protein sequence ID" value="KAF9481555.1"/>
    <property type="molecule type" value="Genomic_DNA"/>
</dbReference>
<evidence type="ECO:0000259" key="2">
    <source>
        <dbReference type="Pfam" id="PF01979"/>
    </source>
</evidence>
<dbReference type="Proteomes" id="UP000807469">
    <property type="component" value="Unassembled WGS sequence"/>
</dbReference>
<reference evidence="3" key="1">
    <citation type="submission" date="2020-11" db="EMBL/GenBank/DDBJ databases">
        <authorList>
            <consortium name="DOE Joint Genome Institute"/>
            <person name="Ahrendt S."/>
            <person name="Riley R."/>
            <person name="Andreopoulos W."/>
            <person name="Labutti K."/>
            <person name="Pangilinan J."/>
            <person name="Ruiz-Duenas F.J."/>
            <person name="Barrasa J.M."/>
            <person name="Sanchez-Garcia M."/>
            <person name="Camarero S."/>
            <person name="Miyauchi S."/>
            <person name="Serrano A."/>
            <person name="Linde D."/>
            <person name="Babiker R."/>
            <person name="Drula E."/>
            <person name="Ayuso-Fernandez I."/>
            <person name="Pacheco R."/>
            <person name="Padilla G."/>
            <person name="Ferreira P."/>
            <person name="Barriuso J."/>
            <person name="Kellner H."/>
            <person name="Castanera R."/>
            <person name="Alfaro M."/>
            <person name="Ramirez L."/>
            <person name="Pisabarro A.G."/>
            <person name="Kuo A."/>
            <person name="Tritt A."/>
            <person name="Lipzen A."/>
            <person name="He G."/>
            <person name="Yan M."/>
            <person name="Ng V."/>
            <person name="Cullen D."/>
            <person name="Martin F."/>
            <person name="Rosso M.-N."/>
            <person name="Henrissat B."/>
            <person name="Hibbett D."/>
            <person name="Martinez A.T."/>
            <person name="Grigoriev I.V."/>
        </authorList>
    </citation>
    <scope>NUCLEOTIDE SEQUENCE</scope>
    <source>
        <strain evidence="3">CIRM-BRFM 674</strain>
    </source>
</reference>
<comment type="caution">
    <text evidence="3">The sequence shown here is derived from an EMBL/GenBank/DDBJ whole genome shotgun (WGS) entry which is preliminary data.</text>
</comment>
<dbReference type="GO" id="GO:0005737">
    <property type="term" value="C:cytoplasm"/>
    <property type="evidence" value="ECO:0007669"/>
    <property type="project" value="TreeGrafter"/>
</dbReference>
<organism evidence="3 4">
    <name type="scientific">Pholiota conissans</name>
    <dbReference type="NCBI Taxonomy" id="109636"/>
    <lineage>
        <taxon>Eukaryota</taxon>
        <taxon>Fungi</taxon>
        <taxon>Dikarya</taxon>
        <taxon>Basidiomycota</taxon>
        <taxon>Agaricomycotina</taxon>
        <taxon>Agaricomycetes</taxon>
        <taxon>Agaricomycetidae</taxon>
        <taxon>Agaricales</taxon>
        <taxon>Agaricineae</taxon>
        <taxon>Strophariaceae</taxon>
        <taxon>Pholiota</taxon>
    </lineage>
</organism>
<dbReference type="Pfam" id="PF01979">
    <property type="entry name" value="Amidohydro_1"/>
    <property type="match status" value="1"/>
</dbReference>
<dbReference type="InterPro" id="IPR006680">
    <property type="entry name" value="Amidohydro-rel"/>
</dbReference>